<accession>A0AAV4RU73</accession>
<dbReference type="AlphaFoldDB" id="A0AAV4RU73"/>
<evidence type="ECO:0000256" key="1">
    <source>
        <dbReference type="SAM" id="MobiDB-lite"/>
    </source>
</evidence>
<feature type="compositionally biased region" description="Basic and acidic residues" evidence="1">
    <location>
        <begin position="14"/>
        <end position="32"/>
    </location>
</feature>
<dbReference type="EMBL" id="BPLR01008336">
    <property type="protein sequence ID" value="GIY24002.1"/>
    <property type="molecule type" value="Genomic_DNA"/>
</dbReference>
<sequence>MTHINGNNLFNIPRSHEKDKQADSSNEGEARLADSSNEGKQNLQIRALNDTLNSPDRFTNVLFGPPEKGNLIKRAPSADLALYGP</sequence>
<feature type="compositionally biased region" description="Polar residues" evidence="1">
    <location>
        <begin position="34"/>
        <end position="57"/>
    </location>
</feature>
<proteinExistence type="predicted"/>
<dbReference type="Proteomes" id="UP001054945">
    <property type="component" value="Unassembled WGS sequence"/>
</dbReference>
<comment type="caution">
    <text evidence="2">The sequence shown here is derived from an EMBL/GenBank/DDBJ whole genome shotgun (WGS) entry which is preliminary data.</text>
</comment>
<gene>
    <name evidence="2" type="ORF">CEXT_264421</name>
</gene>
<evidence type="ECO:0000313" key="3">
    <source>
        <dbReference type="Proteomes" id="UP001054945"/>
    </source>
</evidence>
<feature type="region of interest" description="Disordered" evidence="1">
    <location>
        <begin position="1"/>
        <end position="70"/>
    </location>
</feature>
<organism evidence="2 3">
    <name type="scientific">Caerostris extrusa</name>
    <name type="common">Bark spider</name>
    <name type="synonym">Caerostris bankana</name>
    <dbReference type="NCBI Taxonomy" id="172846"/>
    <lineage>
        <taxon>Eukaryota</taxon>
        <taxon>Metazoa</taxon>
        <taxon>Ecdysozoa</taxon>
        <taxon>Arthropoda</taxon>
        <taxon>Chelicerata</taxon>
        <taxon>Arachnida</taxon>
        <taxon>Araneae</taxon>
        <taxon>Araneomorphae</taxon>
        <taxon>Entelegynae</taxon>
        <taxon>Araneoidea</taxon>
        <taxon>Araneidae</taxon>
        <taxon>Caerostris</taxon>
    </lineage>
</organism>
<feature type="compositionally biased region" description="Polar residues" evidence="1">
    <location>
        <begin position="1"/>
        <end position="10"/>
    </location>
</feature>
<protein>
    <submittedName>
        <fullName evidence="2">Uncharacterized protein</fullName>
    </submittedName>
</protein>
<name>A0AAV4RU73_CAEEX</name>
<keyword evidence="3" id="KW-1185">Reference proteome</keyword>
<reference evidence="2 3" key="1">
    <citation type="submission" date="2021-06" db="EMBL/GenBank/DDBJ databases">
        <title>Caerostris extrusa draft genome.</title>
        <authorList>
            <person name="Kono N."/>
            <person name="Arakawa K."/>
        </authorList>
    </citation>
    <scope>NUCLEOTIDE SEQUENCE [LARGE SCALE GENOMIC DNA]</scope>
</reference>
<evidence type="ECO:0000313" key="2">
    <source>
        <dbReference type="EMBL" id="GIY24002.1"/>
    </source>
</evidence>